<dbReference type="AlphaFoldDB" id="A0A3R7F3A7"/>
<evidence type="ECO:0000313" key="1">
    <source>
        <dbReference type="EMBL" id="RKF31547.1"/>
    </source>
</evidence>
<reference evidence="1 2" key="1">
    <citation type="submission" date="2016-07" db="EMBL/GenBank/DDBJ databases">
        <title>Genome analysis of Burkholderia fungorum ES3-20.</title>
        <authorList>
            <person name="Xu D."/>
            <person name="Yao R."/>
            <person name="Zheng S."/>
        </authorList>
    </citation>
    <scope>NUCLEOTIDE SEQUENCE [LARGE SCALE GENOMIC DNA]</scope>
    <source>
        <strain evidence="1 2">ES3-20</strain>
    </source>
</reference>
<evidence type="ECO:0000313" key="2">
    <source>
        <dbReference type="Proteomes" id="UP000283709"/>
    </source>
</evidence>
<comment type="caution">
    <text evidence="1">The sequence shown here is derived from an EMBL/GenBank/DDBJ whole genome shotgun (WGS) entry which is preliminary data.</text>
</comment>
<accession>A0A3R7F3A7</accession>
<sequence length="82" mass="9318">MENINRVCELGQINDPECAVRVSNPDFPYSFAYRVDWLPIVGITASLDLIELMAGVTPSREWEFAQVVQCTAAEPQWFCIDH</sequence>
<gene>
    <name evidence="1" type="ORF">BCY88_12345</name>
</gene>
<protein>
    <submittedName>
        <fullName evidence="1">Uncharacterized protein</fullName>
    </submittedName>
</protein>
<dbReference type="Proteomes" id="UP000283709">
    <property type="component" value="Unassembled WGS sequence"/>
</dbReference>
<organism evidence="1 2">
    <name type="scientific">Paraburkholderia fungorum</name>
    <dbReference type="NCBI Taxonomy" id="134537"/>
    <lineage>
        <taxon>Bacteria</taxon>
        <taxon>Pseudomonadati</taxon>
        <taxon>Pseudomonadota</taxon>
        <taxon>Betaproteobacteria</taxon>
        <taxon>Burkholderiales</taxon>
        <taxon>Burkholderiaceae</taxon>
        <taxon>Paraburkholderia</taxon>
    </lineage>
</organism>
<proteinExistence type="predicted"/>
<dbReference type="EMBL" id="MCAS01000067">
    <property type="protein sequence ID" value="RKF31547.1"/>
    <property type="molecule type" value="Genomic_DNA"/>
</dbReference>
<name>A0A3R7F3A7_9BURK</name>